<reference evidence="2 3" key="1">
    <citation type="journal article" date="2016" name="Nat. Commun.">
        <title>Thousands of microbial genomes shed light on interconnected biogeochemical processes in an aquifer system.</title>
        <authorList>
            <person name="Anantharaman K."/>
            <person name="Brown C.T."/>
            <person name="Hug L.A."/>
            <person name="Sharon I."/>
            <person name="Castelle C.J."/>
            <person name="Probst A.J."/>
            <person name="Thomas B.C."/>
            <person name="Singh A."/>
            <person name="Wilkins M.J."/>
            <person name="Karaoz U."/>
            <person name="Brodie E.L."/>
            <person name="Williams K.H."/>
            <person name="Hubbard S.S."/>
            <person name="Banfield J.F."/>
        </authorList>
    </citation>
    <scope>NUCLEOTIDE SEQUENCE [LARGE SCALE GENOMIC DNA]</scope>
</reference>
<comment type="caution">
    <text evidence="2">The sequence shown here is derived from an EMBL/GenBank/DDBJ whole genome shotgun (WGS) entry which is preliminary data.</text>
</comment>
<name>A0A1F5ECU9_9BACT</name>
<feature type="domain" description="DAGKc" evidence="1">
    <location>
        <begin position="15"/>
        <end position="115"/>
    </location>
</feature>
<dbReference type="EMBL" id="MEZX01000001">
    <property type="protein sequence ID" value="OGD65034.1"/>
    <property type="molecule type" value="Genomic_DNA"/>
</dbReference>
<accession>A0A1F5ECU9</accession>
<sequence length="241" mass="26337">MYYYILESPDSRGVRQTYQRLRDILTNLGIAGEMVASSPARTPEELAAMGLEKSYSTIVAVGGDHFINQIARSVVGRAVLGIVPINASRQVTDLIGATSIRDAAESLRQRRLTQTSIAVAEPDVVIFLDAVIEVPKLAKASLVVDGKMRAFAYFNRLIITRGLEIKLESSHSVEQKKIFGLFGTGGKVIKSESFFHGRSVRVVTDPELPLMVAGEPIAKTPLQFKLIPDALKVITRRGTLT</sequence>
<dbReference type="GO" id="GO:0016301">
    <property type="term" value="F:kinase activity"/>
    <property type="evidence" value="ECO:0007669"/>
    <property type="project" value="InterPro"/>
</dbReference>
<evidence type="ECO:0000259" key="1">
    <source>
        <dbReference type="Pfam" id="PF00781"/>
    </source>
</evidence>
<gene>
    <name evidence="2" type="ORF">A3A71_02995</name>
</gene>
<dbReference type="Gene3D" id="3.40.50.10330">
    <property type="entry name" value="Probable inorganic polyphosphate/atp-NAD kinase, domain 1"/>
    <property type="match status" value="1"/>
</dbReference>
<dbReference type="Pfam" id="PF00781">
    <property type="entry name" value="DAGK_cat"/>
    <property type="match status" value="1"/>
</dbReference>
<dbReference type="AlphaFoldDB" id="A0A1F5ECU9"/>
<evidence type="ECO:0000313" key="3">
    <source>
        <dbReference type="Proteomes" id="UP000177481"/>
    </source>
</evidence>
<proteinExistence type="predicted"/>
<dbReference type="InterPro" id="IPR016064">
    <property type="entry name" value="NAD/diacylglycerol_kinase_sf"/>
</dbReference>
<dbReference type="InterPro" id="IPR017438">
    <property type="entry name" value="ATP-NAD_kinase_N"/>
</dbReference>
<dbReference type="InterPro" id="IPR001206">
    <property type="entry name" value="Diacylglycerol_kinase_cat_dom"/>
</dbReference>
<protein>
    <recommendedName>
        <fullName evidence="1">DAGKc domain-containing protein</fullName>
    </recommendedName>
</protein>
<dbReference type="SUPFAM" id="SSF111331">
    <property type="entry name" value="NAD kinase/diacylglycerol kinase-like"/>
    <property type="match status" value="1"/>
</dbReference>
<dbReference type="STRING" id="1797471.A3A71_02995"/>
<evidence type="ECO:0000313" key="2">
    <source>
        <dbReference type="EMBL" id="OGD65034.1"/>
    </source>
</evidence>
<dbReference type="Proteomes" id="UP000177481">
    <property type="component" value="Unassembled WGS sequence"/>
</dbReference>
<organism evidence="2 3">
    <name type="scientific">Candidatus Berkelbacteria bacterium RIFCSPLOWO2_01_FULL_50_28</name>
    <dbReference type="NCBI Taxonomy" id="1797471"/>
    <lineage>
        <taxon>Bacteria</taxon>
        <taxon>Candidatus Berkelbacteria</taxon>
    </lineage>
</organism>